<sequence>MRYLGGPGLGGFHLIANYFPLLHSQSFERIYSFSLHALPILKSHFKHGQIIFMVYPTPAKTYVSAVWATLLNIIFLGHCNIDFCINGTLLDRKIMNTK</sequence>
<organism evidence="1">
    <name type="scientific">Anguilla anguilla</name>
    <name type="common">European freshwater eel</name>
    <name type="synonym">Muraena anguilla</name>
    <dbReference type="NCBI Taxonomy" id="7936"/>
    <lineage>
        <taxon>Eukaryota</taxon>
        <taxon>Metazoa</taxon>
        <taxon>Chordata</taxon>
        <taxon>Craniata</taxon>
        <taxon>Vertebrata</taxon>
        <taxon>Euteleostomi</taxon>
        <taxon>Actinopterygii</taxon>
        <taxon>Neopterygii</taxon>
        <taxon>Teleostei</taxon>
        <taxon>Anguilliformes</taxon>
        <taxon>Anguillidae</taxon>
        <taxon>Anguilla</taxon>
    </lineage>
</organism>
<dbReference type="EMBL" id="GBXM01003666">
    <property type="protein sequence ID" value="JAI04912.1"/>
    <property type="molecule type" value="Transcribed_RNA"/>
</dbReference>
<protein>
    <submittedName>
        <fullName evidence="1">Uncharacterized protein</fullName>
    </submittedName>
</protein>
<accession>A0A0E9XR66</accession>
<reference evidence="1" key="2">
    <citation type="journal article" date="2015" name="Fish Shellfish Immunol.">
        <title>Early steps in the European eel (Anguilla anguilla)-Vibrio vulnificus interaction in the gills: Role of the RtxA13 toxin.</title>
        <authorList>
            <person name="Callol A."/>
            <person name="Pajuelo D."/>
            <person name="Ebbesson L."/>
            <person name="Teles M."/>
            <person name="MacKenzie S."/>
            <person name="Amaro C."/>
        </authorList>
    </citation>
    <scope>NUCLEOTIDE SEQUENCE</scope>
</reference>
<dbReference type="AlphaFoldDB" id="A0A0E9XR66"/>
<proteinExistence type="predicted"/>
<reference evidence="1" key="1">
    <citation type="submission" date="2014-11" db="EMBL/GenBank/DDBJ databases">
        <authorList>
            <person name="Amaro Gonzalez C."/>
        </authorList>
    </citation>
    <scope>NUCLEOTIDE SEQUENCE</scope>
</reference>
<evidence type="ECO:0000313" key="1">
    <source>
        <dbReference type="EMBL" id="JAI04912.1"/>
    </source>
</evidence>
<name>A0A0E9XR66_ANGAN</name>